<protein>
    <recommendedName>
        <fullName evidence="3">Integrase SAM-like N-terminal domain-containing protein</fullName>
    </recommendedName>
</protein>
<dbReference type="GO" id="GO:0003677">
    <property type="term" value="F:DNA binding"/>
    <property type="evidence" value="ECO:0007669"/>
    <property type="project" value="UniProtKB-KW"/>
</dbReference>
<dbReference type="InterPro" id="IPR004107">
    <property type="entry name" value="Integrase_SAM-like_N"/>
</dbReference>
<keyword evidence="2" id="KW-0233">DNA recombination</keyword>
<dbReference type="InterPro" id="IPR010998">
    <property type="entry name" value="Integrase_recombinase_N"/>
</dbReference>
<keyword evidence="5" id="KW-1185">Reference proteome</keyword>
<dbReference type="InterPro" id="IPR011010">
    <property type="entry name" value="DNA_brk_join_enz"/>
</dbReference>
<evidence type="ECO:0000313" key="5">
    <source>
        <dbReference type="Proteomes" id="UP000323505"/>
    </source>
</evidence>
<dbReference type="Pfam" id="PF14659">
    <property type="entry name" value="Phage_int_SAM_3"/>
    <property type="match status" value="1"/>
</dbReference>
<dbReference type="Proteomes" id="UP000323505">
    <property type="component" value="Unassembled WGS sequence"/>
</dbReference>
<organism evidence="4 5">
    <name type="scientific">Actinomadura decatromicini</name>
    <dbReference type="NCBI Taxonomy" id="2604572"/>
    <lineage>
        <taxon>Bacteria</taxon>
        <taxon>Bacillati</taxon>
        <taxon>Actinomycetota</taxon>
        <taxon>Actinomycetes</taxon>
        <taxon>Streptosporangiales</taxon>
        <taxon>Thermomonosporaceae</taxon>
        <taxon>Actinomadura</taxon>
    </lineage>
</organism>
<dbReference type="GO" id="GO:0015074">
    <property type="term" value="P:DNA integration"/>
    <property type="evidence" value="ECO:0007669"/>
    <property type="project" value="InterPro"/>
</dbReference>
<keyword evidence="1" id="KW-0238">DNA-binding</keyword>
<comment type="caution">
    <text evidence="4">The sequence shown here is derived from an EMBL/GenBank/DDBJ whole genome shotgun (WGS) entry which is preliminary data.</text>
</comment>
<evidence type="ECO:0000256" key="2">
    <source>
        <dbReference type="ARBA" id="ARBA00023172"/>
    </source>
</evidence>
<dbReference type="EMBL" id="VSRQ01000009">
    <property type="protein sequence ID" value="TYK44157.1"/>
    <property type="molecule type" value="Genomic_DNA"/>
</dbReference>
<evidence type="ECO:0000256" key="1">
    <source>
        <dbReference type="ARBA" id="ARBA00023125"/>
    </source>
</evidence>
<sequence length="187" mass="21239">MRDPVIEPNREAQTYAQYEILARLYVIPALGRKRLDRLTGRDVQAWVNKLPKTCQCCGQGKDSARPKRHLDPCRRQRCCAIGRCCRAYPSRRTIQAARNTLRPALTHAQTEEILSRNVARMVKLPTMRKRVCGKASWSVEAAHAFLESAQSGSDPRYAAWVLIFVMGLRKGEVLSLQREDIDMDAGE</sequence>
<dbReference type="InterPro" id="IPR013762">
    <property type="entry name" value="Integrase-like_cat_sf"/>
</dbReference>
<evidence type="ECO:0000313" key="4">
    <source>
        <dbReference type="EMBL" id="TYK44157.1"/>
    </source>
</evidence>
<dbReference type="SUPFAM" id="SSF56349">
    <property type="entry name" value="DNA breaking-rejoining enzymes"/>
    <property type="match status" value="1"/>
</dbReference>
<dbReference type="Gene3D" id="1.10.150.130">
    <property type="match status" value="1"/>
</dbReference>
<dbReference type="GO" id="GO:0006310">
    <property type="term" value="P:DNA recombination"/>
    <property type="evidence" value="ECO:0007669"/>
    <property type="project" value="UniProtKB-KW"/>
</dbReference>
<name>A0A5D3F587_9ACTN</name>
<gene>
    <name evidence="4" type="ORF">FXF68_35985</name>
</gene>
<reference evidence="4 5" key="1">
    <citation type="submission" date="2019-08" db="EMBL/GenBank/DDBJ databases">
        <title>Actinomadura sp. nov. CYP1-5 isolated from mountain soil.</title>
        <authorList>
            <person name="Songsumanus A."/>
            <person name="Kuncharoen N."/>
            <person name="Kudo T."/>
            <person name="Yuki M."/>
            <person name="Igarashi Y."/>
            <person name="Tanasupawat S."/>
        </authorList>
    </citation>
    <scope>NUCLEOTIDE SEQUENCE [LARGE SCALE GENOMIC DNA]</scope>
    <source>
        <strain evidence="4 5">CYP1-5</strain>
    </source>
</reference>
<dbReference type="Gene3D" id="1.10.443.10">
    <property type="entry name" value="Intergrase catalytic core"/>
    <property type="match status" value="1"/>
</dbReference>
<dbReference type="AlphaFoldDB" id="A0A5D3F587"/>
<proteinExistence type="predicted"/>
<feature type="domain" description="Integrase SAM-like N-terminal" evidence="3">
    <location>
        <begin position="8"/>
        <end position="50"/>
    </location>
</feature>
<evidence type="ECO:0000259" key="3">
    <source>
        <dbReference type="Pfam" id="PF14659"/>
    </source>
</evidence>
<accession>A0A5D3F587</accession>